<dbReference type="RefSeq" id="XP_021872148.1">
    <property type="nucleotide sequence ID" value="XM_022012528.1"/>
</dbReference>
<evidence type="ECO:0000313" key="4">
    <source>
        <dbReference type="Proteomes" id="UP000193218"/>
    </source>
</evidence>
<feature type="region of interest" description="Disordered" evidence="1">
    <location>
        <begin position="1"/>
        <end position="29"/>
    </location>
</feature>
<name>A0A1Y1UL70_9TREE</name>
<evidence type="ECO:0000313" key="3">
    <source>
        <dbReference type="EMBL" id="ORX38226.1"/>
    </source>
</evidence>
<reference evidence="3 4" key="1">
    <citation type="submission" date="2017-03" db="EMBL/GenBank/DDBJ databases">
        <title>Widespread Adenine N6-methylation of Active Genes in Fungi.</title>
        <authorList>
            <consortium name="DOE Joint Genome Institute"/>
            <person name="Mondo S.J."/>
            <person name="Dannebaum R.O."/>
            <person name="Kuo R.C."/>
            <person name="Louie K.B."/>
            <person name="Bewick A.J."/>
            <person name="Labutti K."/>
            <person name="Haridas S."/>
            <person name="Kuo A."/>
            <person name="Salamov A."/>
            <person name="Ahrendt S.R."/>
            <person name="Lau R."/>
            <person name="Bowen B.P."/>
            <person name="Lipzen A."/>
            <person name="Sullivan W."/>
            <person name="Andreopoulos W.B."/>
            <person name="Clum A."/>
            <person name="Lindquist E."/>
            <person name="Daum C."/>
            <person name="Northen T.R."/>
            <person name="Ramamoorthy G."/>
            <person name="Schmitz R.J."/>
            <person name="Gryganskyi A."/>
            <person name="Culley D."/>
            <person name="Magnuson J."/>
            <person name="James T.Y."/>
            <person name="O'Malley M.A."/>
            <person name="Stajich J.E."/>
            <person name="Spatafora J.W."/>
            <person name="Visel A."/>
            <person name="Grigoriev I.V."/>
        </authorList>
    </citation>
    <scope>NUCLEOTIDE SEQUENCE [LARGE SCALE GENOMIC DNA]</scope>
    <source>
        <strain evidence="3 4">NRRL Y-17943</strain>
    </source>
</reference>
<protein>
    <submittedName>
        <fullName evidence="3">Uncharacterized protein</fullName>
    </submittedName>
</protein>
<evidence type="ECO:0000256" key="2">
    <source>
        <dbReference type="SAM" id="Phobius"/>
    </source>
</evidence>
<sequence>MSAPYAGSTESNPATGSSGAAESVAGGGWNPQASPMTPQALDQMYWSFTPGDPSSYTFYQTLGLALCAVITMSTWTNTFRYFQTFGKSDNALLQSCIAFGFLLTSAQLFLQVYHREDGIIGFSQALISSIFAFFGVVYYTHKIYTLSGRR</sequence>
<feature type="transmembrane region" description="Helical" evidence="2">
    <location>
        <begin position="58"/>
        <end position="79"/>
    </location>
</feature>
<accession>A0A1Y1UL70</accession>
<feature type="transmembrane region" description="Helical" evidence="2">
    <location>
        <begin position="91"/>
        <end position="113"/>
    </location>
</feature>
<keyword evidence="2" id="KW-0472">Membrane</keyword>
<keyword evidence="4" id="KW-1185">Reference proteome</keyword>
<keyword evidence="2" id="KW-0812">Transmembrane</keyword>
<dbReference type="AlphaFoldDB" id="A0A1Y1UL70"/>
<evidence type="ECO:0000256" key="1">
    <source>
        <dbReference type="SAM" id="MobiDB-lite"/>
    </source>
</evidence>
<dbReference type="EMBL" id="NBSH01000004">
    <property type="protein sequence ID" value="ORX38226.1"/>
    <property type="molecule type" value="Genomic_DNA"/>
</dbReference>
<proteinExistence type="predicted"/>
<dbReference type="Proteomes" id="UP000193218">
    <property type="component" value="Unassembled WGS sequence"/>
</dbReference>
<feature type="transmembrane region" description="Helical" evidence="2">
    <location>
        <begin position="119"/>
        <end position="140"/>
    </location>
</feature>
<dbReference type="InParanoid" id="A0A1Y1UL70"/>
<comment type="caution">
    <text evidence="3">The sequence shown here is derived from an EMBL/GenBank/DDBJ whole genome shotgun (WGS) entry which is preliminary data.</text>
</comment>
<dbReference type="GeneID" id="33554336"/>
<gene>
    <name evidence="3" type="ORF">BD324DRAFT_343660</name>
</gene>
<keyword evidence="2" id="KW-1133">Transmembrane helix</keyword>
<organism evidence="3 4">
    <name type="scientific">Kockovaella imperatae</name>
    <dbReference type="NCBI Taxonomy" id="4999"/>
    <lineage>
        <taxon>Eukaryota</taxon>
        <taxon>Fungi</taxon>
        <taxon>Dikarya</taxon>
        <taxon>Basidiomycota</taxon>
        <taxon>Agaricomycotina</taxon>
        <taxon>Tremellomycetes</taxon>
        <taxon>Tremellales</taxon>
        <taxon>Cuniculitremaceae</taxon>
        <taxon>Kockovaella</taxon>
    </lineage>
</organism>